<evidence type="ECO:0000313" key="1">
    <source>
        <dbReference type="EMBL" id="SEN68576.1"/>
    </source>
</evidence>
<name>A0A1H8IK70_9BACI</name>
<reference evidence="2" key="1">
    <citation type="submission" date="2016-10" db="EMBL/GenBank/DDBJ databases">
        <authorList>
            <person name="Varghese N."/>
            <person name="Submissions S."/>
        </authorList>
    </citation>
    <scope>NUCLEOTIDE SEQUENCE [LARGE SCALE GENOMIC DNA]</scope>
    <source>
        <strain evidence="2">B48,IBRC-M 10115,DSM 25386,CECT 8001</strain>
    </source>
</reference>
<sequence length="59" mass="7215">MLIVKIYHELQGKIRSEEIIYFALYRNDINIDLDLYNELDNENDINLKYKYKRCESKSI</sequence>
<proteinExistence type="predicted"/>
<accession>A0A1H8IK70</accession>
<organism evidence="1 2">
    <name type="scientific">Mesobacillus persicus</name>
    <dbReference type="NCBI Taxonomy" id="930146"/>
    <lineage>
        <taxon>Bacteria</taxon>
        <taxon>Bacillati</taxon>
        <taxon>Bacillota</taxon>
        <taxon>Bacilli</taxon>
        <taxon>Bacillales</taxon>
        <taxon>Bacillaceae</taxon>
        <taxon>Mesobacillus</taxon>
    </lineage>
</organism>
<evidence type="ECO:0000313" key="2">
    <source>
        <dbReference type="Proteomes" id="UP000198553"/>
    </source>
</evidence>
<dbReference type="Proteomes" id="UP000198553">
    <property type="component" value="Unassembled WGS sequence"/>
</dbReference>
<dbReference type="EMBL" id="FOBW01000017">
    <property type="protein sequence ID" value="SEN68576.1"/>
    <property type="molecule type" value="Genomic_DNA"/>
</dbReference>
<dbReference type="AlphaFoldDB" id="A0A1H8IK70"/>
<protein>
    <submittedName>
        <fullName evidence="1">Uncharacterized protein</fullName>
    </submittedName>
</protein>
<gene>
    <name evidence="1" type="ORF">SAMN05192533_11770</name>
</gene>
<keyword evidence="2" id="KW-1185">Reference proteome</keyword>
<dbReference type="STRING" id="930146.SAMN05192533_11770"/>